<dbReference type="EMBL" id="QFCQ01000024">
    <property type="protein sequence ID" value="RDW13757.1"/>
    <property type="molecule type" value="Genomic_DNA"/>
</dbReference>
<protein>
    <submittedName>
        <fullName evidence="9">Long-chain fatty acid transporter</fullName>
    </submittedName>
</protein>
<evidence type="ECO:0000256" key="3">
    <source>
        <dbReference type="ARBA" id="ARBA00022452"/>
    </source>
</evidence>
<evidence type="ECO:0000256" key="8">
    <source>
        <dbReference type="SAM" id="MobiDB-lite"/>
    </source>
</evidence>
<evidence type="ECO:0000313" key="10">
    <source>
        <dbReference type="Proteomes" id="UP000256679"/>
    </source>
</evidence>
<name>A0A3D8PE58_9RHOB</name>
<evidence type="ECO:0000256" key="4">
    <source>
        <dbReference type="ARBA" id="ARBA00022692"/>
    </source>
</evidence>
<evidence type="ECO:0000256" key="2">
    <source>
        <dbReference type="ARBA" id="ARBA00008163"/>
    </source>
</evidence>
<keyword evidence="10" id="KW-1185">Reference proteome</keyword>
<keyword evidence="5" id="KW-0732">Signal</keyword>
<keyword evidence="3" id="KW-1134">Transmembrane beta strand</keyword>
<proteinExistence type="inferred from homology"/>
<evidence type="ECO:0000256" key="1">
    <source>
        <dbReference type="ARBA" id="ARBA00004571"/>
    </source>
</evidence>
<feature type="region of interest" description="Disordered" evidence="8">
    <location>
        <begin position="73"/>
        <end position="97"/>
    </location>
</feature>
<reference evidence="9 10" key="1">
    <citation type="submission" date="2018-05" db="EMBL/GenBank/DDBJ databases">
        <title>Whole genome sequencing of Paracoccus thiocyanatus SST.</title>
        <authorList>
            <person name="Ghosh W."/>
            <person name="Rameez M.J."/>
            <person name="Roy C."/>
        </authorList>
    </citation>
    <scope>NUCLEOTIDE SEQUENCE [LARGE SCALE GENOMIC DNA]</scope>
    <source>
        <strain evidence="9 10">SST</strain>
    </source>
</reference>
<gene>
    <name evidence="9" type="ORF">DIE28_06430</name>
</gene>
<feature type="compositionally biased region" description="Polar residues" evidence="8">
    <location>
        <begin position="10"/>
        <end position="22"/>
    </location>
</feature>
<accession>A0A3D8PE58</accession>
<dbReference type="GO" id="GO:0015483">
    <property type="term" value="F:long-chain fatty acid transporting porin activity"/>
    <property type="evidence" value="ECO:0007669"/>
    <property type="project" value="TreeGrafter"/>
</dbReference>
<dbReference type="Gene3D" id="2.40.160.60">
    <property type="entry name" value="Outer membrane protein transport protein (OMPP1/FadL/TodX)"/>
    <property type="match status" value="1"/>
</dbReference>
<organism evidence="9 10">
    <name type="scientific">Paracoccus thiocyanatus</name>
    <dbReference type="NCBI Taxonomy" id="34006"/>
    <lineage>
        <taxon>Bacteria</taxon>
        <taxon>Pseudomonadati</taxon>
        <taxon>Pseudomonadota</taxon>
        <taxon>Alphaproteobacteria</taxon>
        <taxon>Rhodobacterales</taxon>
        <taxon>Paracoccaceae</taxon>
        <taxon>Paracoccus</taxon>
    </lineage>
</organism>
<sequence length="514" mass="54348">MATPRPWASCSASISNTASPRSTRCWRKAGWTPTDAGRRPERKPSLSAGRDIRLTDGNIFTYEYMNLLDSVEERGRRRQSGAARSPSQGGKMDKIEQRRAAALAGGAVLTAILGTQPAQATNGYFANGYGGTSKGMAGAGVAVPTGVLGLAQNPATGTELRNQAGICLTGFGPERGFTIAPGGPLTEGTQTSTNSLFWIPCGGFNYRLDEQSSIALFMFGNGGMNVEYETNPFAGLAPGMSSGPLGINLEQAFISMNYARKLTPQLSVGGGPVLAVQRFSATGLEAFAGMSADPGAVTQRGHDWSSGLGLSLGALYALNSQWSLGASWRSRIDMQPFEDYAGLFAEGGDFDIPAMATLGVAFRPAGSPGLTLTAEYQRIFYGSVDSLAHSGAVLGAPLGSAGGPGFGWDDMDIIRFGAVQKVSDRLTLRGGISHASRFIEDEEVLLNILAPATPRWHASVGASYRITERATLTGSYTHAFRETRTGSNRTPGFGQETTLFMDQHEVSMGVSWEF</sequence>
<feature type="region of interest" description="Disordered" evidence="8">
    <location>
        <begin position="1"/>
        <end position="50"/>
    </location>
</feature>
<keyword evidence="6" id="KW-0472">Membrane</keyword>
<dbReference type="AlphaFoldDB" id="A0A3D8PE58"/>
<evidence type="ECO:0000256" key="7">
    <source>
        <dbReference type="ARBA" id="ARBA00023237"/>
    </source>
</evidence>
<keyword evidence="4" id="KW-0812">Transmembrane</keyword>
<dbReference type="Pfam" id="PF03349">
    <property type="entry name" value="Toluene_X"/>
    <property type="match status" value="1"/>
</dbReference>
<evidence type="ECO:0000256" key="6">
    <source>
        <dbReference type="ARBA" id="ARBA00023136"/>
    </source>
</evidence>
<dbReference type="GO" id="GO:0009279">
    <property type="term" value="C:cell outer membrane"/>
    <property type="evidence" value="ECO:0007669"/>
    <property type="project" value="UniProtKB-SubCell"/>
</dbReference>
<dbReference type="PANTHER" id="PTHR35093:SF8">
    <property type="entry name" value="OUTER MEMBRANE PROTEIN NMB0088-RELATED"/>
    <property type="match status" value="1"/>
</dbReference>
<dbReference type="Proteomes" id="UP000256679">
    <property type="component" value="Unassembled WGS sequence"/>
</dbReference>
<dbReference type="InterPro" id="IPR005017">
    <property type="entry name" value="OMPP1/FadL/TodX"/>
</dbReference>
<comment type="subcellular location">
    <subcellularLocation>
        <location evidence="1">Cell outer membrane</location>
        <topology evidence="1">Multi-pass membrane protein</topology>
    </subcellularLocation>
</comment>
<feature type="compositionally biased region" description="Basic and acidic residues" evidence="8">
    <location>
        <begin position="36"/>
        <end position="50"/>
    </location>
</feature>
<comment type="caution">
    <text evidence="9">The sequence shown here is derived from an EMBL/GenBank/DDBJ whole genome shotgun (WGS) entry which is preliminary data.</text>
</comment>
<comment type="similarity">
    <text evidence="2">Belongs to the OmpP1/FadL family.</text>
</comment>
<evidence type="ECO:0000313" key="9">
    <source>
        <dbReference type="EMBL" id="RDW13757.1"/>
    </source>
</evidence>
<evidence type="ECO:0000256" key="5">
    <source>
        <dbReference type="ARBA" id="ARBA00022729"/>
    </source>
</evidence>
<dbReference type="PANTHER" id="PTHR35093">
    <property type="entry name" value="OUTER MEMBRANE PROTEIN NMB0088-RELATED"/>
    <property type="match status" value="1"/>
</dbReference>
<keyword evidence="7" id="KW-0998">Cell outer membrane</keyword>
<dbReference type="SUPFAM" id="SSF56935">
    <property type="entry name" value="Porins"/>
    <property type="match status" value="1"/>
</dbReference>